<dbReference type="Pfam" id="PF00211">
    <property type="entry name" value="Guanylate_cyc"/>
    <property type="match status" value="1"/>
</dbReference>
<dbReference type="SMART" id="SM01080">
    <property type="entry name" value="CHASE2"/>
    <property type="match status" value="1"/>
</dbReference>
<gene>
    <name evidence="3" type="ORF">GTW51_17380</name>
</gene>
<dbReference type="PROSITE" id="PS50125">
    <property type="entry name" value="GUANYLATE_CYCLASE_2"/>
    <property type="match status" value="1"/>
</dbReference>
<keyword evidence="1" id="KW-0472">Membrane</keyword>
<sequence>MLRRPGGLLLWTAVALLLAAAWAGWLATMHLAGERSLVDRIENPLADLRLLVAGPLPSPDKVVIVAIDDGTVASEGGYPLPRSRLAALIRATDAAGARALAIDLLLVDPTTPRDDAALAEALATIPTVIAAAGRFDRGNTVTNAFPVTAEELWPLPAFTSTASVGFANVSTDAAGTPRHLPLLFETSRGPMPGFALRAVGLYDGTDPVLGRDVVTIAGVAVPLDLGWNLPLRISGPARSIETVSAADVLAGNSAALIGRLAVLGVTATAVGDTFSTPFDPVTPGVEILANGIANLLEGTGLVRDGSIRRIDTSAALVLAVGGVALVSLLPLTVGLVTATGALLLWVAATFVLFDQGFWLSASLPLAAALPPIGVAVLARQIYERRLTRRLAEAEQSLRRFQPPALAQRIARDPQFLREPIEQPAAILFVDLSGFTTRSEELGPLRTRTFLKEFHTIVVEEMAAHHGVVLNFMGDGAMTVFGVPDAAPDTASEALAAAFALARHVGAWLRTAAGASDGNGVRLGLHYGTVVLSRLGHDAHQQITVSGDNVNVASRLMEVAKAHGATLAVSSELLDALDKDRAGFGEPDSVGQVDIRGRRQPVTVALWHGERPAWPEATPAP</sequence>
<feature type="transmembrane region" description="Helical" evidence="1">
    <location>
        <begin position="365"/>
        <end position="382"/>
    </location>
</feature>
<organism evidence="3 4">
    <name type="scientific">Aurantimonas aggregata</name>
    <dbReference type="NCBI Taxonomy" id="2047720"/>
    <lineage>
        <taxon>Bacteria</taxon>
        <taxon>Pseudomonadati</taxon>
        <taxon>Pseudomonadota</taxon>
        <taxon>Alphaproteobacteria</taxon>
        <taxon>Hyphomicrobiales</taxon>
        <taxon>Aurantimonadaceae</taxon>
        <taxon>Aurantimonas</taxon>
    </lineage>
</organism>
<dbReference type="InterPro" id="IPR029787">
    <property type="entry name" value="Nucleotide_cyclase"/>
</dbReference>
<accession>A0A6L9MLF9</accession>
<evidence type="ECO:0000313" key="3">
    <source>
        <dbReference type="EMBL" id="NDV88476.1"/>
    </source>
</evidence>
<dbReference type="AlphaFoldDB" id="A0A6L9MLF9"/>
<evidence type="ECO:0000259" key="2">
    <source>
        <dbReference type="PROSITE" id="PS50125"/>
    </source>
</evidence>
<dbReference type="SUPFAM" id="SSF55073">
    <property type="entry name" value="Nucleotide cyclase"/>
    <property type="match status" value="1"/>
</dbReference>
<dbReference type="PANTHER" id="PTHR43081">
    <property type="entry name" value="ADENYLATE CYCLASE, TERMINAL-DIFFERENTIATION SPECIFIC-RELATED"/>
    <property type="match status" value="1"/>
</dbReference>
<dbReference type="Pfam" id="PF05226">
    <property type="entry name" value="CHASE2"/>
    <property type="match status" value="1"/>
</dbReference>
<dbReference type="GO" id="GO:0035556">
    <property type="term" value="P:intracellular signal transduction"/>
    <property type="evidence" value="ECO:0007669"/>
    <property type="project" value="InterPro"/>
</dbReference>
<proteinExistence type="predicted"/>
<keyword evidence="1" id="KW-0812">Transmembrane</keyword>
<dbReference type="InterPro" id="IPR007890">
    <property type="entry name" value="CHASE2"/>
</dbReference>
<protein>
    <submittedName>
        <fullName evidence="3">CHASE2 domain-containing protein</fullName>
    </submittedName>
</protein>
<dbReference type="PANTHER" id="PTHR43081:SF20">
    <property type="entry name" value="TWO-COMPONENT RESPONSE REGULATOR"/>
    <property type="match status" value="1"/>
</dbReference>
<reference evidence="3 4" key="1">
    <citation type="submission" date="2020-01" db="EMBL/GenBank/DDBJ databases">
        <title>Genomes of bacteria type strains.</title>
        <authorList>
            <person name="Chen J."/>
            <person name="Zhu S."/>
            <person name="Chen J."/>
        </authorList>
    </citation>
    <scope>NUCLEOTIDE SEQUENCE [LARGE SCALE GENOMIC DNA]</scope>
    <source>
        <strain evidence="3 4">KCTC 52919</strain>
    </source>
</reference>
<dbReference type="GO" id="GO:0006171">
    <property type="term" value="P:cAMP biosynthetic process"/>
    <property type="evidence" value="ECO:0007669"/>
    <property type="project" value="TreeGrafter"/>
</dbReference>
<dbReference type="InterPro" id="IPR050697">
    <property type="entry name" value="Adenylyl/Guanylyl_Cyclase_3/4"/>
</dbReference>
<name>A0A6L9MLF9_9HYPH</name>
<dbReference type="InterPro" id="IPR001054">
    <property type="entry name" value="A/G_cyclase"/>
</dbReference>
<evidence type="ECO:0000256" key="1">
    <source>
        <dbReference type="SAM" id="Phobius"/>
    </source>
</evidence>
<feature type="domain" description="Guanylate cyclase" evidence="2">
    <location>
        <begin position="425"/>
        <end position="556"/>
    </location>
</feature>
<feature type="transmembrane region" description="Helical" evidence="1">
    <location>
        <begin position="314"/>
        <end position="335"/>
    </location>
</feature>
<evidence type="ECO:0000313" key="4">
    <source>
        <dbReference type="Proteomes" id="UP000476332"/>
    </source>
</evidence>
<dbReference type="Gene3D" id="3.30.70.1230">
    <property type="entry name" value="Nucleotide cyclase"/>
    <property type="match status" value="1"/>
</dbReference>
<keyword evidence="4" id="KW-1185">Reference proteome</keyword>
<keyword evidence="1" id="KW-1133">Transmembrane helix</keyword>
<dbReference type="Proteomes" id="UP000476332">
    <property type="component" value="Unassembled WGS sequence"/>
</dbReference>
<dbReference type="SMART" id="SM00044">
    <property type="entry name" value="CYCc"/>
    <property type="match status" value="1"/>
</dbReference>
<dbReference type="EMBL" id="JAAAMJ010000016">
    <property type="protein sequence ID" value="NDV88476.1"/>
    <property type="molecule type" value="Genomic_DNA"/>
</dbReference>
<dbReference type="CDD" id="cd07302">
    <property type="entry name" value="CHD"/>
    <property type="match status" value="1"/>
</dbReference>
<dbReference type="GO" id="GO:0004016">
    <property type="term" value="F:adenylate cyclase activity"/>
    <property type="evidence" value="ECO:0007669"/>
    <property type="project" value="UniProtKB-ARBA"/>
</dbReference>
<comment type="caution">
    <text evidence="3">The sequence shown here is derived from an EMBL/GenBank/DDBJ whole genome shotgun (WGS) entry which is preliminary data.</text>
</comment>